<accession>A0A1H6T195</accession>
<reference evidence="1 2" key="1">
    <citation type="submission" date="2016-10" db="EMBL/GenBank/DDBJ databases">
        <authorList>
            <person name="de Groot N.N."/>
        </authorList>
    </citation>
    <scope>NUCLEOTIDE SEQUENCE [LARGE SCALE GENOMIC DNA]</scope>
    <source>
        <strain evidence="1 2">DSM 19938</strain>
    </source>
</reference>
<dbReference type="RefSeq" id="WP_090334817.1">
    <property type="nucleotide sequence ID" value="NZ_FNXY01000003.1"/>
</dbReference>
<dbReference type="EMBL" id="FNXY01000003">
    <property type="protein sequence ID" value="SEI70030.1"/>
    <property type="molecule type" value="Genomic_DNA"/>
</dbReference>
<proteinExistence type="predicted"/>
<sequence>MFYRYQLIILFWLLLGSCNKPSPGFDTGGPITQYLLGSWKLDKVVSPSKTKIGNQIGYTNTFESSNEGNGNFDRVYRNDTLIDTYFWSRDPWPIADATKMTVLVTYRGGLKRFFKIYRELGKDDVLETSAYLSEIGSAQDSVKYYYSRKN</sequence>
<organism evidence="1 2">
    <name type="scientific">Dyadobacter koreensis</name>
    <dbReference type="NCBI Taxonomy" id="408657"/>
    <lineage>
        <taxon>Bacteria</taxon>
        <taxon>Pseudomonadati</taxon>
        <taxon>Bacteroidota</taxon>
        <taxon>Cytophagia</taxon>
        <taxon>Cytophagales</taxon>
        <taxon>Spirosomataceae</taxon>
        <taxon>Dyadobacter</taxon>
    </lineage>
</organism>
<gene>
    <name evidence="1" type="ORF">SAMN04487995_1774</name>
</gene>
<dbReference type="Proteomes" id="UP000199532">
    <property type="component" value="Unassembled WGS sequence"/>
</dbReference>
<dbReference type="OrthoDB" id="963335at2"/>
<evidence type="ECO:0000313" key="2">
    <source>
        <dbReference type="Proteomes" id="UP000199532"/>
    </source>
</evidence>
<protein>
    <submittedName>
        <fullName evidence="1">Uncharacterized protein</fullName>
    </submittedName>
</protein>
<dbReference type="PROSITE" id="PS51257">
    <property type="entry name" value="PROKAR_LIPOPROTEIN"/>
    <property type="match status" value="1"/>
</dbReference>
<dbReference type="STRING" id="408657.SAMN04487995_1774"/>
<keyword evidence="2" id="KW-1185">Reference proteome</keyword>
<name>A0A1H6T195_9BACT</name>
<evidence type="ECO:0000313" key="1">
    <source>
        <dbReference type="EMBL" id="SEI70030.1"/>
    </source>
</evidence>
<dbReference type="AlphaFoldDB" id="A0A1H6T195"/>